<evidence type="ECO:0000313" key="6">
    <source>
        <dbReference type="EMBL" id="RUO35296.1"/>
    </source>
</evidence>
<keyword evidence="7" id="KW-1185">Reference proteome</keyword>
<organism evidence="6 7">
    <name type="scientific">Aliidiomarina sanyensis</name>
    <dbReference type="NCBI Taxonomy" id="1249555"/>
    <lineage>
        <taxon>Bacteria</taxon>
        <taxon>Pseudomonadati</taxon>
        <taxon>Pseudomonadota</taxon>
        <taxon>Gammaproteobacteria</taxon>
        <taxon>Alteromonadales</taxon>
        <taxon>Idiomarinaceae</taxon>
        <taxon>Aliidiomarina</taxon>
    </lineage>
</organism>
<evidence type="ECO:0000256" key="5">
    <source>
        <dbReference type="SAM" id="MobiDB-lite"/>
    </source>
</evidence>
<feature type="compositionally biased region" description="Basic and acidic residues" evidence="5">
    <location>
        <begin position="223"/>
        <end position="235"/>
    </location>
</feature>
<comment type="caution">
    <text evidence="6">The sequence shown here is derived from an EMBL/GenBank/DDBJ whole genome shotgun (WGS) entry which is preliminary data.</text>
</comment>
<keyword evidence="2" id="KW-0132">Cell division</keyword>
<keyword evidence="3" id="KW-0159">Chromosome partition</keyword>
<name>A0A432WNC3_9GAMM</name>
<dbReference type="Gene3D" id="1.10.10.10">
    <property type="entry name" value="Winged helix-like DNA-binding domain superfamily/Winged helix DNA-binding domain"/>
    <property type="match status" value="2"/>
</dbReference>
<dbReference type="NCBIfam" id="TIGR00281">
    <property type="entry name" value="SMC-Scp complex subunit ScpB"/>
    <property type="match status" value="1"/>
</dbReference>
<dbReference type="AlphaFoldDB" id="A0A432WNC3"/>
<dbReference type="EMBL" id="PIPM01000003">
    <property type="protein sequence ID" value="RUO35296.1"/>
    <property type="molecule type" value="Genomic_DNA"/>
</dbReference>
<reference evidence="6 7" key="1">
    <citation type="journal article" date="2011" name="Front. Microbiol.">
        <title>Genomic signatures of strain selection and enhancement in Bacillus atrophaeus var. globigii, a historical biowarfare simulant.</title>
        <authorList>
            <person name="Gibbons H.S."/>
            <person name="Broomall S.M."/>
            <person name="McNew L.A."/>
            <person name="Daligault H."/>
            <person name="Chapman C."/>
            <person name="Bruce D."/>
            <person name="Karavis M."/>
            <person name="Krepps M."/>
            <person name="McGregor P.A."/>
            <person name="Hong C."/>
            <person name="Park K.H."/>
            <person name="Akmal A."/>
            <person name="Feldman A."/>
            <person name="Lin J.S."/>
            <person name="Chang W.E."/>
            <person name="Higgs B.W."/>
            <person name="Demirev P."/>
            <person name="Lindquist J."/>
            <person name="Liem A."/>
            <person name="Fochler E."/>
            <person name="Read T.D."/>
            <person name="Tapia R."/>
            <person name="Johnson S."/>
            <person name="Bishop-Lilly K.A."/>
            <person name="Detter C."/>
            <person name="Han C."/>
            <person name="Sozhamannan S."/>
            <person name="Rosenzweig C.N."/>
            <person name="Skowronski E.W."/>
        </authorList>
    </citation>
    <scope>NUCLEOTIDE SEQUENCE [LARGE SCALE GENOMIC DNA]</scope>
    <source>
        <strain evidence="6 7">GYP-17</strain>
    </source>
</reference>
<dbReference type="PANTHER" id="PTHR34298:SF2">
    <property type="entry name" value="SEGREGATION AND CONDENSATION PROTEIN B"/>
    <property type="match status" value="1"/>
</dbReference>
<dbReference type="InterPro" id="IPR036388">
    <property type="entry name" value="WH-like_DNA-bd_sf"/>
</dbReference>
<dbReference type="Proteomes" id="UP000288405">
    <property type="component" value="Unassembled WGS sequence"/>
</dbReference>
<dbReference type="InterPro" id="IPR005234">
    <property type="entry name" value="ScpB_csome_segregation"/>
</dbReference>
<proteinExistence type="predicted"/>
<dbReference type="GO" id="GO:0051304">
    <property type="term" value="P:chromosome separation"/>
    <property type="evidence" value="ECO:0007669"/>
    <property type="project" value="InterPro"/>
</dbReference>
<dbReference type="PANTHER" id="PTHR34298">
    <property type="entry name" value="SEGREGATION AND CONDENSATION PROTEIN B"/>
    <property type="match status" value="1"/>
</dbReference>
<feature type="region of interest" description="Disordered" evidence="5">
    <location>
        <begin position="172"/>
        <end position="235"/>
    </location>
</feature>
<evidence type="ECO:0000256" key="3">
    <source>
        <dbReference type="ARBA" id="ARBA00022829"/>
    </source>
</evidence>
<sequence length="235" mass="26459">MISDQQLKQLVEAAIFAADEPVTLDQLLNGVLADFRLNRPRLRQVLDGLQEDYKDRGIELAEVASGWRFQTKPELGPALVHMWPDRAPRYSAALLETLALIAWRQPVTRGEIEAVRGVSVSSQIMKTLQERGWVKIVGHKEVPGRPALYATTKAFLDYFALTSVADLPALAQPRPDLEPTEDEFALQAPQEQQNSDSEKPRLKSDADRENELHLITESTAINDTRERDNPEEPIE</sequence>
<dbReference type="SUPFAM" id="SSF46785">
    <property type="entry name" value="Winged helix' DNA-binding domain"/>
    <property type="match status" value="2"/>
</dbReference>
<keyword evidence="1" id="KW-0963">Cytoplasm</keyword>
<evidence type="ECO:0000256" key="1">
    <source>
        <dbReference type="ARBA" id="ARBA00022490"/>
    </source>
</evidence>
<accession>A0A432WNC3</accession>
<protein>
    <submittedName>
        <fullName evidence="6">SMC-Scp complex subunit ScpB</fullName>
    </submittedName>
</protein>
<dbReference type="OrthoDB" id="9806226at2"/>
<dbReference type="RefSeq" id="WP_126776415.1">
    <property type="nucleotide sequence ID" value="NZ_PIPM01000003.1"/>
</dbReference>
<dbReference type="PIRSF" id="PIRSF019345">
    <property type="entry name" value="ScpB"/>
    <property type="match status" value="1"/>
</dbReference>
<feature type="compositionally biased region" description="Basic and acidic residues" evidence="5">
    <location>
        <begin position="196"/>
        <end position="214"/>
    </location>
</feature>
<dbReference type="GO" id="GO:0051301">
    <property type="term" value="P:cell division"/>
    <property type="evidence" value="ECO:0007669"/>
    <property type="project" value="UniProtKB-KW"/>
</dbReference>
<dbReference type="InterPro" id="IPR036390">
    <property type="entry name" value="WH_DNA-bd_sf"/>
</dbReference>
<gene>
    <name evidence="6" type="primary">scpB</name>
    <name evidence="6" type="ORF">CWE11_04540</name>
</gene>
<evidence type="ECO:0000256" key="4">
    <source>
        <dbReference type="ARBA" id="ARBA00023306"/>
    </source>
</evidence>
<keyword evidence="4" id="KW-0131">Cell cycle</keyword>
<evidence type="ECO:0000313" key="7">
    <source>
        <dbReference type="Proteomes" id="UP000288405"/>
    </source>
</evidence>
<evidence type="ECO:0000256" key="2">
    <source>
        <dbReference type="ARBA" id="ARBA00022618"/>
    </source>
</evidence>
<dbReference type="Pfam" id="PF04079">
    <property type="entry name" value="SMC_ScpB"/>
    <property type="match status" value="1"/>
</dbReference>